<dbReference type="GO" id="GO:0005096">
    <property type="term" value="F:GTPase activator activity"/>
    <property type="evidence" value="ECO:0007669"/>
    <property type="project" value="UniProtKB-KW"/>
</dbReference>
<dbReference type="FunFam" id="1.10.8.270:FF:000001">
    <property type="entry name" value="TBC1 domain family member 1"/>
    <property type="match status" value="1"/>
</dbReference>
<dbReference type="EMBL" id="CATQJL010000326">
    <property type="protein sequence ID" value="CAJ0610100.1"/>
    <property type="molecule type" value="Genomic_DNA"/>
</dbReference>
<organism evidence="6 7">
    <name type="scientific">Cylicocyclus nassatus</name>
    <name type="common">Nematode worm</name>
    <dbReference type="NCBI Taxonomy" id="53992"/>
    <lineage>
        <taxon>Eukaryota</taxon>
        <taxon>Metazoa</taxon>
        <taxon>Ecdysozoa</taxon>
        <taxon>Nematoda</taxon>
        <taxon>Chromadorea</taxon>
        <taxon>Rhabditida</taxon>
        <taxon>Rhabditina</taxon>
        <taxon>Rhabditomorpha</taxon>
        <taxon>Strongyloidea</taxon>
        <taxon>Strongylidae</taxon>
        <taxon>Cylicocyclus</taxon>
    </lineage>
</organism>
<feature type="coiled-coil region" evidence="3">
    <location>
        <begin position="525"/>
        <end position="592"/>
    </location>
</feature>
<comment type="caution">
    <text evidence="6">The sequence shown here is derived from an EMBL/GenBank/DDBJ whole genome shotgun (WGS) entry which is preliminary data.</text>
</comment>
<keyword evidence="1" id="KW-0343">GTPase activation</keyword>
<dbReference type="PROSITE" id="PS50086">
    <property type="entry name" value="TBC_RABGAP"/>
    <property type="match status" value="1"/>
</dbReference>
<feature type="compositionally biased region" description="Polar residues" evidence="4">
    <location>
        <begin position="12"/>
        <end position="28"/>
    </location>
</feature>
<feature type="region of interest" description="Disordered" evidence="4">
    <location>
        <begin position="82"/>
        <end position="117"/>
    </location>
</feature>
<keyword evidence="7" id="KW-1185">Reference proteome</keyword>
<gene>
    <name evidence="6" type="ORF">CYNAS_LOCUS22083</name>
</gene>
<protein>
    <recommendedName>
        <fullName evidence="5">Rab-GAP TBC domain-containing protein</fullName>
    </recommendedName>
</protein>
<dbReference type="FunFam" id="1.10.10.750:FF:000003">
    <property type="entry name" value="GTPase activating protein (Evi5)"/>
    <property type="match status" value="1"/>
</dbReference>
<dbReference type="PANTHER" id="PTHR47219">
    <property type="entry name" value="RAB GTPASE-ACTIVATING PROTEIN 1-LIKE"/>
    <property type="match status" value="1"/>
</dbReference>
<dbReference type="Gene3D" id="1.10.8.270">
    <property type="entry name" value="putative rabgap domain of human tbc1 domain family member 14 like domains"/>
    <property type="match status" value="1"/>
</dbReference>
<evidence type="ECO:0000256" key="4">
    <source>
        <dbReference type="SAM" id="MobiDB-lite"/>
    </source>
</evidence>
<dbReference type="InterPro" id="IPR000195">
    <property type="entry name" value="Rab-GAP-TBC_dom"/>
</dbReference>
<dbReference type="PANTHER" id="PTHR47219:SF22">
    <property type="entry name" value="RAB-GAP TBC DOMAIN-CONTAINING PROTEIN"/>
    <property type="match status" value="1"/>
</dbReference>
<feature type="domain" description="Rab-GAP TBC" evidence="5">
    <location>
        <begin position="149"/>
        <end position="333"/>
    </location>
</feature>
<evidence type="ECO:0000256" key="1">
    <source>
        <dbReference type="ARBA" id="ARBA00022468"/>
    </source>
</evidence>
<proteinExistence type="predicted"/>
<dbReference type="Gene3D" id="1.10.472.80">
    <property type="entry name" value="Ypt/Rab-GAP domain of gyp1p, domain 3"/>
    <property type="match status" value="1"/>
</dbReference>
<evidence type="ECO:0000259" key="5">
    <source>
        <dbReference type="PROSITE" id="PS50086"/>
    </source>
</evidence>
<evidence type="ECO:0000256" key="3">
    <source>
        <dbReference type="SAM" id="Coils"/>
    </source>
</evidence>
<feature type="region of interest" description="Disordered" evidence="4">
    <location>
        <begin position="1"/>
        <end position="70"/>
    </location>
</feature>
<keyword evidence="2 3" id="KW-0175">Coiled coil</keyword>
<dbReference type="Gene3D" id="1.10.10.750">
    <property type="entry name" value="Ypt/Rab-GAP domain of gyp1p, domain 1"/>
    <property type="match status" value="1"/>
</dbReference>
<dbReference type="GO" id="GO:0031267">
    <property type="term" value="F:small GTPase binding"/>
    <property type="evidence" value="ECO:0007669"/>
    <property type="project" value="TreeGrafter"/>
</dbReference>
<name>A0AA36MHB3_CYLNA</name>
<feature type="compositionally biased region" description="Basic and acidic residues" evidence="4">
    <location>
        <begin position="837"/>
        <end position="846"/>
    </location>
</feature>
<dbReference type="SMART" id="SM00164">
    <property type="entry name" value="TBC"/>
    <property type="match status" value="1"/>
</dbReference>
<evidence type="ECO:0000313" key="6">
    <source>
        <dbReference type="EMBL" id="CAJ0610100.1"/>
    </source>
</evidence>
<dbReference type="Proteomes" id="UP001176961">
    <property type="component" value="Unassembled WGS sequence"/>
</dbReference>
<evidence type="ECO:0000313" key="7">
    <source>
        <dbReference type="Proteomes" id="UP001176961"/>
    </source>
</evidence>
<reference evidence="6" key="1">
    <citation type="submission" date="2023-07" db="EMBL/GenBank/DDBJ databases">
        <authorList>
            <consortium name="CYATHOMIX"/>
        </authorList>
    </citation>
    <scope>NUCLEOTIDE SEQUENCE</scope>
    <source>
        <strain evidence="6">N/A</strain>
    </source>
</reference>
<dbReference type="Pfam" id="PF00566">
    <property type="entry name" value="RabGAP-TBC"/>
    <property type="match status" value="1"/>
</dbReference>
<feature type="coiled-coil region" evidence="3">
    <location>
        <begin position="675"/>
        <end position="769"/>
    </location>
</feature>
<feature type="region of interest" description="Disordered" evidence="4">
    <location>
        <begin position="829"/>
        <end position="854"/>
    </location>
</feature>
<feature type="compositionally biased region" description="Basic residues" evidence="4">
    <location>
        <begin position="1"/>
        <end position="11"/>
    </location>
</feature>
<dbReference type="AlphaFoldDB" id="A0AA36MHB3"/>
<sequence length="854" mass="97433">MGGKVATKRTLSRQSHSYPQFFTPTSVISPPCSTPKMAAATAVRHYSEQGPTDTNSETLSPPCCDTGLSSPEVDVLAKMEQLNRSNEEDTRSLASRKSGSSGSPKGGHEPSLAEDEEEDLWSVWNKVVCNWEEEVKKKPTSIKTLVKRGIPQHFRTIAWQLLSNASVSSIHEVYADYMRQSSVYEKVIQRDISRTYPEEEFFKDGGRGQASLFNVIKAYSIHDQEVGYCQGSAFIVGLLLMQMPEEEAFAVLVRLMENYRLRELYKPAMTDLGLCMFQLECLVQEQMPDLHSHFNNMGFDTSMYASSWFLTLFTTSLPVRIANRIMDCFLIEGLEFIFRVAMSILQQARFELLRLDMEGMLKYFQRDMRERFENDADLLIAVANKVHLNARRMRKLEKDYLAKRTREEEEAVELRRLRTENGLLRKRIDYLEAESAALADRLVKGQVNLAQEAENSINIAHELSKLRDINSDAHRKLEQAYDTIRELSCSRQGGVLDAAIQVDDTSMIEHIHSLQQELIESHNRQADHENTIRECKIRISELEAANKRLREHEPFEGVAGLQEELISVKMREAESNLAVKEMRQRLAELEQHWAKYVHMRTFEPNVANAENDSSSNESNNSSSLSVNSARARLAKITASFIGGSSDGDDGCVTIRELEDQLMGVRIKEVDNLAELKEMRQKVMELETQNHVCTNQLRRQDEEIKRIREEIEAVQKVRRELEASLRSERQRCAQRESELNEQCIMERLKYSEAMQSIQDLRQMITQLELKKAEGWTQNQLRGTSVCEVDDDSTSHLSIGSNGDVFSLGSEDMNALVADMTVKVPVLDELLEEGSNTETEDRRPKETYDGTDTTSS</sequence>
<dbReference type="InterPro" id="IPR050302">
    <property type="entry name" value="Rab_GAP_TBC_domain"/>
</dbReference>
<dbReference type="FunFam" id="1.10.472.80:FF:000002">
    <property type="entry name" value="Ecotropic viral integration site 5"/>
    <property type="match status" value="1"/>
</dbReference>
<feature type="compositionally biased region" description="Polar residues" evidence="4">
    <location>
        <begin position="49"/>
        <end position="59"/>
    </location>
</feature>
<evidence type="ECO:0000256" key="2">
    <source>
        <dbReference type="ARBA" id="ARBA00023054"/>
    </source>
</evidence>
<accession>A0AA36MHB3</accession>
<dbReference type="SUPFAM" id="SSF47923">
    <property type="entry name" value="Ypt/Rab-GAP domain of gyp1p"/>
    <property type="match status" value="2"/>
</dbReference>
<dbReference type="InterPro" id="IPR035969">
    <property type="entry name" value="Rab-GAP_TBC_sf"/>
</dbReference>